<proteinExistence type="predicted"/>
<dbReference type="InterPro" id="IPR017441">
    <property type="entry name" value="Protein_kinase_ATP_BS"/>
</dbReference>
<dbReference type="Pfam" id="PF07714">
    <property type="entry name" value="PK_Tyr_Ser-Thr"/>
    <property type="match status" value="2"/>
</dbReference>
<accession>A0A8J4FE68</accession>
<dbReference type="GO" id="GO:0005524">
    <property type="term" value="F:ATP binding"/>
    <property type="evidence" value="ECO:0007669"/>
    <property type="project" value="UniProtKB-UniRule"/>
</dbReference>
<dbReference type="InterPro" id="IPR001245">
    <property type="entry name" value="Ser-Thr/Tyr_kinase_cat_dom"/>
</dbReference>
<dbReference type="AlphaFoldDB" id="A0A8J4FE68"/>
<feature type="compositionally biased region" description="Polar residues" evidence="7">
    <location>
        <begin position="23"/>
        <end position="37"/>
    </location>
</feature>
<dbReference type="PANTHER" id="PTHR44329:SF25">
    <property type="entry name" value="PROTEIN KINASE DOMAIN-CONTAINING PROTEIN"/>
    <property type="match status" value="1"/>
</dbReference>
<dbReference type="SUPFAM" id="SSF56112">
    <property type="entry name" value="Protein kinase-like (PK-like)"/>
    <property type="match status" value="1"/>
</dbReference>
<dbReference type="InterPro" id="IPR051681">
    <property type="entry name" value="Ser/Thr_Kinases-Pseudokinases"/>
</dbReference>
<reference evidence="9" key="1">
    <citation type="journal article" date="2021" name="Proc. Natl. Acad. Sci. U.S.A.">
        <title>Three genomes in the algal genus Volvox reveal the fate of a haploid sex-determining region after a transition to homothallism.</title>
        <authorList>
            <person name="Yamamoto K."/>
            <person name="Hamaji T."/>
            <person name="Kawai-Toyooka H."/>
            <person name="Matsuzaki R."/>
            <person name="Takahashi F."/>
            <person name="Nishimura Y."/>
            <person name="Kawachi M."/>
            <person name="Noguchi H."/>
            <person name="Minakuchi Y."/>
            <person name="Umen J.G."/>
            <person name="Toyoda A."/>
            <person name="Nozaki H."/>
        </authorList>
    </citation>
    <scope>NUCLEOTIDE SEQUENCE</scope>
    <source>
        <strain evidence="9">NIES-3780</strain>
    </source>
</reference>
<evidence type="ECO:0000256" key="6">
    <source>
        <dbReference type="PROSITE-ProRule" id="PRU10141"/>
    </source>
</evidence>
<evidence type="ECO:0000256" key="2">
    <source>
        <dbReference type="ARBA" id="ARBA00022679"/>
    </source>
</evidence>
<feature type="compositionally biased region" description="Pro residues" evidence="7">
    <location>
        <begin position="366"/>
        <end position="377"/>
    </location>
</feature>
<dbReference type="Gene3D" id="1.10.510.10">
    <property type="entry name" value="Transferase(Phosphotransferase) domain 1"/>
    <property type="match status" value="2"/>
</dbReference>
<dbReference type="InterPro" id="IPR008271">
    <property type="entry name" value="Ser/Thr_kinase_AS"/>
</dbReference>
<gene>
    <name evidence="9" type="ORF">Vafri_21652</name>
</gene>
<dbReference type="PROSITE" id="PS50011">
    <property type="entry name" value="PROTEIN_KINASE_DOM"/>
    <property type="match status" value="1"/>
</dbReference>
<dbReference type="SMART" id="SM00220">
    <property type="entry name" value="S_TKc"/>
    <property type="match status" value="1"/>
</dbReference>
<evidence type="ECO:0000256" key="3">
    <source>
        <dbReference type="ARBA" id="ARBA00022741"/>
    </source>
</evidence>
<dbReference type="InterPro" id="IPR011009">
    <property type="entry name" value="Kinase-like_dom_sf"/>
</dbReference>
<feature type="compositionally biased region" description="Low complexity" evidence="7">
    <location>
        <begin position="384"/>
        <end position="397"/>
    </location>
</feature>
<organism evidence="9 10">
    <name type="scientific">Volvox africanus</name>
    <dbReference type="NCBI Taxonomy" id="51714"/>
    <lineage>
        <taxon>Eukaryota</taxon>
        <taxon>Viridiplantae</taxon>
        <taxon>Chlorophyta</taxon>
        <taxon>core chlorophytes</taxon>
        <taxon>Chlorophyceae</taxon>
        <taxon>CS clade</taxon>
        <taxon>Chlamydomonadales</taxon>
        <taxon>Volvocaceae</taxon>
        <taxon>Volvox</taxon>
    </lineage>
</organism>
<feature type="binding site" evidence="6">
    <location>
        <position position="499"/>
    </location>
    <ligand>
        <name>ATP</name>
        <dbReference type="ChEBI" id="CHEBI:30616"/>
    </ligand>
</feature>
<protein>
    <recommendedName>
        <fullName evidence="8">Protein kinase domain-containing protein</fullName>
    </recommendedName>
</protein>
<dbReference type="PROSITE" id="PS00107">
    <property type="entry name" value="PROTEIN_KINASE_ATP"/>
    <property type="match status" value="1"/>
</dbReference>
<evidence type="ECO:0000256" key="1">
    <source>
        <dbReference type="ARBA" id="ARBA00022527"/>
    </source>
</evidence>
<dbReference type="EMBL" id="BNCO01000117">
    <property type="protein sequence ID" value="GIL68398.1"/>
    <property type="molecule type" value="Genomic_DNA"/>
</dbReference>
<evidence type="ECO:0000313" key="9">
    <source>
        <dbReference type="EMBL" id="GIL68398.1"/>
    </source>
</evidence>
<keyword evidence="1" id="KW-0723">Serine/threonine-protein kinase</keyword>
<dbReference type="Proteomes" id="UP000747399">
    <property type="component" value="Unassembled WGS sequence"/>
</dbReference>
<comment type="caution">
    <text evidence="9">The sequence shown here is derived from an EMBL/GenBank/DDBJ whole genome shotgun (WGS) entry which is preliminary data.</text>
</comment>
<feature type="region of interest" description="Disordered" evidence="7">
    <location>
        <begin position="366"/>
        <end position="397"/>
    </location>
</feature>
<keyword evidence="5 6" id="KW-0067">ATP-binding</keyword>
<feature type="region of interest" description="Disordered" evidence="7">
    <location>
        <begin position="198"/>
        <end position="260"/>
    </location>
</feature>
<feature type="region of interest" description="Disordered" evidence="7">
    <location>
        <begin position="1"/>
        <end position="43"/>
    </location>
</feature>
<evidence type="ECO:0000259" key="8">
    <source>
        <dbReference type="PROSITE" id="PS50011"/>
    </source>
</evidence>
<dbReference type="PROSITE" id="PS00108">
    <property type="entry name" value="PROTEIN_KINASE_ST"/>
    <property type="match status" value="1"/>
</dbReference>
<feature type="compositionally biased region" description="Low complexity" evidence="7">
    <location>
        <begin position="201"/>
        <end position="223"/>
    </location>
</feature>
<dbReference type="GO" id="GO:0004674">
    <property type="term" value="F:protein serine/threonine kinase activity"/>
    <property type="evidence" value="ECO:0007669"/>
    <property type="project" value="UniProtKB-KW"/>
</dbReference>
<feature type="compositionally biased region" description="Basic and acidic residues" evidence="7">
    <location>
        <begin position="1"/>
        <end position="11"/>
    </location>
</feature>
<keyword evidence="2" id="KW-0808">Transferase</keyword>
<name>A0A8J4FE68_9CHLO</name>
<keyword evidence="4" id="KW-0418">Kinase</keyword>
<evidence type="ECO:0000256" key="7">
    <source>
        <dbReference type="SAM" id="MobiDB-lite"/>
    </source>
</evidence>
<keyword evidence="3 6" id="KW-0547">Nucleotide-binding</keyword>
<evidence type="ECO:0000313" key="10">
    <source>
        <dbReference type="Proteomes" id="UP000747399"/>
    </source>
</evidence>
<dbReference type="PANTHER" id="PTHR44329">
    <property type="entry name" value="SERINE/THREONINE-PROTEIN KINASE TNNI3K-RELATED"/>
    <property type="match status" value="1"/>
</dbReference>
<dbReference type="InterPro" id="IPR000719">
    <property type="entry name" value="Prot_kinase_dom"/>
</dbReference>
<evidence type="ECO:0000256" key="5">
    <source>
        <dbReference type="ARBA" id="ARBA00022840"/>
    </source>
</evidence>
<sequence length="830" mass="87104">MPLSQDERQGLSRECPAQPAMKSRTSASSDTFPSLSSGIGADGMGLRQFESSLDRIVNGGRSQERADPDTHVVAYNGRFQFFHTKRSSTINDSSVNDLATREDSLVKAWRTVSEIDALLGSDFRPSMPTCGEERPSPVDEAYVKRLNSELEAAMHVSLTFKERYRAGRAGTRNGGGGGGGGGGGSWLGFVGVGGSAGAWGQGHAAASSPAAAGDEAATGETQADAGQGTPHAAAPCSHFPISNPPPRQRHSDASGIVTPRSPLYNQQTQCQHQLQPPNLAPNSPRMSPRMLTSAVGEMLTAPPPPPTSSRAGATTSTCASTSAAISNGSGLGVGAVMATAAFTVTGLEPAGGNKCLSSYSSVHIPTPPGWQGPPPSPRSVQMCGASTTSTGSAAAGPPLLPTSASAPPPSATLMAAAVPHPLRRLHGGGIRVAVGSALDHGLWDSDGVWRPADPVHEVYIPQNLQRISADDLVKIRELGRGCFGSVWLAKWRGVEVALKELLNQASLDGPPNEVFYEAERLASLRHPCVIAFYGIVATPGCYATVVEYMKMGSLKSGLSRLRKQGANISRRLRAAIALQAARGMEYLHNQYLVHFDLKCDNLLCDLRDPARPIVKIGDLGLSKKKKDSFVSGNMRGTLPWMAPELFPGVREKQRQEAAAGAAAARDHAGAVITTDAATTNVDGGNGGIGGGGFDGDGHNNGNADCLDDRVNEKVDVFSFAIVLWEIWQLGEQPYSSYSLADIFAGVMTGSLRPDLPSDCDPDWATLMMACWHGNPRARPSFGEVAERLEDILERLTKQEIAATAMVATNIGGDPVGGGGGDPPGPGNRRF</sequence>
<feature type="region of interest" description="Disordered" evidence="7">
    <location>
        <begin position="811"/>
        <end position="830"/>
    </location>
</feature>
<keyword evidence="10" id="KW-1185">Reference proteome</keyword>
<evidence type="ECO:0000256" key="4">
    <source>
        <dbReference type="ARBA" id="ARBA00022777"/>
    </source>
</evidence>
<feature type="domain" description="Protein kinase" evidence="8">
    <location>
        <begin position="472"/>
        <end position="792"/>
    </location>
</feature>